<dbReference type="Pfam" id="PF08335">
    <property type="entry name" value="GlnD_UR_UTase"/>
    <property type="match status" value="1"/>
</dbReference>
<dbReference type="CDD" id="cd00077">
    <property type="entry name" value="HDc"/>
    <property type="match status" value="1"/>
</dbReference>
<feature type="domain" description="HD" evidence="10">
    <location>
        <begin position="458"/>
        <end position="580"/>
    </location>
</feature>
<dbReference type="Pfam" id="PF01966">
    <property type="entry name" value="HD"/>
    <property type="match status" value="1"/>
</dbReference>
<evidence type="ECO:0000259" key="10">
    <source>
        <dbReference type="PROSITE" id="PS51831"/>
    </source>
</evidence>
<evidence type="ECO:0000256" key="4">
    <source>
        <dbReference type="ARBA" id="ARBA00022801"/>
    </source>
</evidence>
<dbReference type="NCBIfam" id="NF002837">
    <property type="entry name" value="PRK03059.1"/>
    <property type="match status" value="1"/>
</dbReference>
<dbReference type="NCBIfam" id="TIGR01693">
    <property type="entry name" value="UTase_glnD"/>
    <property type="match status" value="1"/>
</dbReference>
<dbReference type="InterPro" id="IPR045865">
    <property type="entry name" value="ACT-like_dom_sf"/>
</dbReference>
<dbReference type="GO" id="GO:0006808">
    <property type="term" value="P:regulation of nitrogen utilization"/>
    <property type="evidence" value="ECO:0007669"/>
    <property type="project" value="UniProtKB-UniRule"/>
</dbReference>
<feature type="region of interest" description="Disordered" evidence="8">
    <location>
        <begin position="1"/>
        <end position="22"/>
    </location>
</feature>
<dbReference type="InterPro" id="IPR002934">
    <property type="entry name" value="Polymerase_NTP_transf_dom"/>
</dbReference>
<dbReference type="PROSITE" id="PS51831">
    <property type="entry name" value="HD"/>
    <property type="match status" value="1"/>
</dbReference>
<evidence type="ECO:0000259" key="9">
    <source>
        <dbReference type="PROSITE" id="PS51671"/>
    </source>
</evidence>
<dbReference type="EC" id="3.1.4.-" evidence="7"/>
<dbReference type="Pfam" id="PF01909">
    <property type="entry name" value="NTP_transf_2"/>
    <property type="match status" value="1"/>
</dbReference>
<accession>A0A7Z2ZV62</accession>
<evidence type="ECO:0000313" key="11">
    <source>
        <dbReference type="EMBL" id="QJE01752.1"/>
    </source>
</evidence>
<dbReference type="InterPro" id="IPR003607">
    <property type="entry name" value="HD/PDEase_dom"/>
</dbReference>
<keyword evidence="1 7" id="KW-0808">Transferase</keyword>
<comment type="catalytic activity">
    <reaction evidence="7">
        <text>[protein-PII]-L-tyrosine + UTP = [protein-PII]-uridylyl-L-tyrosine + diphosphate</text>
        <dbReference type="Rhea" id="RHEA:13673"/>
        <dbReference type="Rhea" id="RHEA-COMP:12147"/>
        <dbReference type="Rhea" id="RHEA-COMP:12148"/>
        <dbReference type="ChEBI" id="CHEBI:33019"/>
        <dbReference type="ChEBI" id="CHEBI:46398"/>
        <dbReference type="ChEBI" id="CHEBI:46858"/>
        <dbReference type="ChEBI" id="CHEBI:90602"/>
        <dbReference type="EC" id="2.7.7.59"/>
    </reaction>
</comment>
<gene>
    <name evidence="7" type="primary">glnD</name>
    <name evidence="11" type="ORF">HH212_18390</name>
</gene>
<dbReference type="InterPro" id="IPR013546">
    <property type="entry name" value="PII_UdlTrfase/GS_AdlTrfase"/>
</dbReference>
<reference evidence="11 12" key="1">
    <citation type="submission" date="2020-04" db="EMBL/GenBank/DDBJ databases">
        <title>Genome sequencing of novel species.</title>
        <authorList>
            <person name="Heo J."/>
            <person name="Kim S.-J."/>
            <person name="Kim J.-S."/>
            <person name="Hong S.-B."/>
            <person name="Kwon S.-W."/>
        </authorList>
    </citation>
    <scope>NUCLEOTIDE SEQUENCE [LARGE SCALE GENOMIC DNA]</scope>
    <source>
        <strain evidence="11 12">GN2-R2</strain>
    </source>
</reference>
<evidence type="ECO:0000256" key="5">
    <source>
        <dbReference type="ARBA" id="ARBA00022842"/>
    </source>
</evidence>
<dbReference type="Proteomes" id="UP000502415">
    <property type="component" value="Chromosome"/>
</dbReference>
<comment type="similarity">
    <text evidence="7">Belongs to the GlnD family.</text>
</comment>
<dbReference type="InterPro" id="IPR006674">
    <property type="entry name" value="HD_domain"/>
</dbReference>
<dbReference type="GO" id="GO:0008773">
    <property type="term" value="F:[protein-PII] uridylyltransferase activity"/>
    <property type="evidence" value="ECO:0007669"/>
    <property type="project" value="UniProtKB-UniRule"/>
</dbReference>
<name>A0A7Z2ZV62_9BURK</name>
<dbReference type="InterPro" id="IPR043519">
    <property type="entry name" value="NT_sf"/>
</dbReference>
<dbReference type="HAMAP" id="MF_00277">
    <property type="entry name" value="PII_uridylyl_transf"/>
    <property type="match status" value="1"/>
</dbReference>
<dbReference type="CDD" id="cd04899">
    <property type="entry name" value="ACT_ACR-UUR-like_2"/>
    <property type="match status" value="1"/>
</dbReference>
<dbReference type="SUPFAM" id="SSF109604">
    <property type="entry name" value="HD-domain/PDEase-like"/>
    <property type="match status" value="1"/>
</dbReference>
<dbReference type="CDD" id="cd05401">
    <property type="entry name" value="NT_GlnE_GlnD_like"/>
    <property type="match status" value="1"/>
</dbReference>
<dbReference type="PANTHER" id="PTHR47320">
    <property type="entry name" value="BIFUNCTIONAL URIDYLYLTRANSFERASE/URIDYLYL-REMOVING ENZYME"/>
    <property type="match status" value="1"/>
</dbReference>
<evidence type="ECO:0000256" key="8">
    <source>
        <dbReference type="SAM" id="MobiDB-lite"/>
    </source>
</evidence>
<feature type="domain" description="ACT" evidence="9">
    <location>
        <begin position="805"/>
        <end position="873"/>
    </location>
</feature>
<comment type="cofactor">
    <cofactor evidence="7">
        <name>Mg(2+)</name>
        <dbReference type="ChEBI" id="CHEBI:18420"/>
    </cofactor>
</comment>
<proteinExistence type="inferred from homology"/>
<keyword evidence="2 7" id="KW-0548">Nucleotidyltransferase</keyword>
<dbReference type="RefSeq" id="WP_170203790.1">
    <property type="nucleotide sequence ID" value="NZ_CP051685.1"/>
</dbReference>
<dbReference type="SUPFAM" id="SSF81593">
    <property type="entry name" value="Nucleotidyltransferase substrate binding subunit/domain"/>
    <property type="match status" value="1"/>
</dbReference>
<dbReference type="PANTHER" id="PTHR47320:SF1">
    <property type="entry name" value="BIFUNCTIONAL URIDYLYLTRANSFERASE_URIDYLYL-REMOVING ENZYME"/>
    <property type="match status" value="1"/>
</dbReference>
<keyword evidence="12" id="KW-1185">Reference proteome</keyword>
<protein>
    <recommendedName>
        <fullName evidence="7">Bifunctional uridylyltransferase/uridylyl-removing enzyme</fullName>
        <shortName evidence="7">UTase/UR</shortName>
    </recommendedName>
    <alternativeName>
        <fullName evidence="7">Bifunctional [protein-PII] modification enzyme</fullName>
    </alternativeName>
    <alternativeName>
        <fullName evidence="7">Bifunctional nitrogen sensor protein</fullName>
    </alternativeName>
    <domain>
        <recommendedName>
            <fullName evidence="7">[Protein-PII] uridylyltransferase</fullName>
            <shortName evidence="7">PII uridylyltransferase</shortName>
            <shortName evidence="7">UTase</shortName>
            <ecNumber evidence="7">2.7.7.59</ecNumber>
        </recommendedName>
    </domain>
    <domain>
        <recommendedName>
            <fullName evidence="7">[Protein-PII]-UMP uridylyl-removing enzyme</fullName>
            <shortName evidence="7">UR</shortName>
            <ecNumber evidence="7">3.1.4.-</ecNumber>
        </recommendedName>
    </domain>
</protein>
<keyword evidence="3" id="KW-0677">Repeat</keyword>
<evidence type="ECO:0000256" key="7">
    <source>
        <dbReference type="HAMAP-Rule" id="MF_00277"/>
    </source>
</evidence>
<comment type="catalytic activity">
    <reaction evidence="7">
        <text>[protein-PII]-uridylyl-L-tyrosine + H2O = [protein-PII]-L-tyrosine + UMP + H(+)</text>
        <dbReference type="Rhea" id="RHEA:48600"/>
        <dbReference type="Rhea" id="RHEA-COMP:12147"/>
        <dbReference type="Rhea" id="RHEA-COMP:12148"/>
        <dbReference type="ChEBI" id="CHEBI:15377"/>
        <dbReference type="ChEBI" id="CHEBI:15378"/>
        <dbReference type="ChEBI" id="CHEBI:46858"/>
        <dbReference type="ChEBI" id="CHEBI:57865"/>
        <dbReference type="ChEBI" id="CHEBI:90602"/>
    </reaction>
</comment>
<dbReference type="Gene3D" id="1.10.3210.10">
    <property type="entry name" value="Hypothetical protein af1432"/>
    <property type="match status" value="1"/>
</dbReference>
<organism evidence="11 12">
    <name type="scientific">Massilia forsythiae</name>
    <dbReference type="NCBI Taxonomy" id="2728020"/>
    <lineage>
        <taxon>Bacteria</taxon>
        <taxon>Pseudomonadati</taxon>
        <taxon>Pseudomonadota</taxon>
        <taxon>Betaproteobacteria</taxon>
        <taxon>Burkholderiales</taxon>
        <taxon>Oxalobacteraceae</taxon>
        <taxon>Telluria group</taxon>
        <taxon>Massilia</taxon>
    </lineage>
</organism>
<keyword evidence="5 7" id="KW-0460">Magnesium</keyword>
<evidence type="ECO:0000256" key="1">
    <source>
        <dbReference type="ARBA" id="ARBA00022679"/>
    </source>
</evidence>
<dbReference type="SUPFAM" id="SSF55021">
    <property type="entry name" value="ACT-like"/>
    <property type="match status" value="2"/>
</dbReference>
<dbReference type="KEGG" id="mfy:HH212_18390"/>
<dbReference type="EMBL" id="CP051685">
    <property type="protein sequence ID" value="QJE01752.1"/>
    <property type="molecule type" value="Genomic_DNA"/>
</dbReference>
<feature type="domain" description="ACT" evidence="9">
    <location>
        <begin position="697"/>
        <end position="779"/>
    </location>
</feature>
<evidence type="ECO:0000256" key="3">
    <source>
        <dbReference type="ARBA" id="ARBA00022737"/>
    </source>
</evidence>
<dbReference type="EC" id="2.7.7.59" evidence="7"/>
<dbReference type="PROSITE" id="PS51671">
    <property type="entry name" value="ACT"/>
    <property type="match status" value="2"/>
</dbReference>
<dbReference type="InterPro" id="IPR010043">
    <property type="entry name" value="UTase/UR"/>
</dbReference>
<dbReference type="InterPro" id="IPR002912">
    <property type="entry name" value="ACT_dom"/>
</dbReference>
<keyword evidence="6 7" id="KW-0511">Multifunctional enzyme</keyword>
<dbReference type="CDD" id="cd04900">
    <property type="entry name" value="ACT_UUR-like_1"/>
    <property type="match status" value="1"/>
</dbReference>
<evidence type="ECO:0000256" key="2">
    <source>
        <dbReference type="ARBA" id="ARBA00022695"/>
    </source>
</evidence>
<comment type="activity regulation">
    <text evidence="7">Uridylyltransferase (UTase) activity is inhibited by glutamine, while glutamine activates uridylyl-removing (UR) activity.</text>
</comment>
<dbReference type="SUPFAM" id="SSF81301">
    <property type="entry name" value="Nucleotidyltransferase"/>
    <property type="match status" value="1"/>
</dbReference>
<dbReference type="GO" id="GO:0008081">
    <property type="term" value="F:phosphoric diester hydrolase activity"/>
    <property type="evidence" value="ECO:0007669"/>
    <property type="project" value="UniProtKB-UniRule"/>
</dbReference>
<keyword evidence="4 7" id="KW-0378">Hydrolase</keyword>
<feature type="region of interest" description="Uridylyltransferase" evidence="7">
    <location>
        <begin position="1"/>
        <end position="339"/>
    </location>
</feature>
<dbReference type="SMART" id="SM00471">
    <property type="entry name" value="HDc"/>
    <property type="match status" value="1"/>
</dbReference>
<evidence type="ECO:0000313" key="12">
    <source>
        <dbReference type="Proteomes" id="UP000502415"/>
    </source>
</evidence>
<comment type="function">
    <text evidence="7">Modifies, by uridylylation and deuridylylation, the PII regulatory proteins (GlnB and homologs), in response to the nitrogen status of the cell that GlnD senses through the glutamine level. Under low glutamine levels, catalyzes the conversion of the PII proteins and UTP to PII-UMP and PPi, while under higher glutamine levels, GlnD hydrolyzes PII-UMP to PII and UMP (deuridylylation). Thus, controls uridylylation state and activity of the PII proteins, and plays an important role in the regulation of nitrogen metabolism.</text>
</comment>
<feature type="compositionally biased region" description="Polar residues" evidence="8">
    <location>
        <begin position="1"/>
        <end position="11"/>
    </location>
</feature>
<comment type="caution">
    <text evidence="7">Lacks conserved residue(s) required for the propagation of feature annotation.</text>
</comment>
<dbReference type="PIRSF" id="PIRSF006288">
    <property type="entry name" value="PII_uridyltransf"/>
    <property type="match status" value="1"/>
</dbReference>
<sequence length="873" mass="98879">MTSTASGQSGHDTAPAAQPAQLQPLQLKQRLKAERELLIAEFRKDGKPEKLLRALRQSVDGVLTDAWHAAALPPDAALVGVGGYGRGELFPYSDVDLLILLARPADPHAQQQLEAFVQLLWDLGLEIGHSIRTVDECLTESAADITVQTSLLEARLVTGSAPLFAELQRRYDAAMDAQTFFHAKTAEMRLRHAKYEFTPFSLEPNVKESPGALRDLQVILWVAKAAGLASSWSQLAVRGLITREEARQLMEKERAFKDIRVRLHLQTRRREDRLVFDVQTAIAETFGLTSTGHGLEARRASEYLMQRYYWAAKAVTQLNTILLQNIEAQLFPQPSVPKPLNPRFNEVNGFIDIVSEDTFDTCPAAVLEIFVVMTEHPEIRGMTARTMRALWHARTLIDDAFRHEPRHRALFLRVLQAPSGLVHALRRMNDMGVLGRYLPNFRRIIGQMQHDLFHVYTVDQHIMMVVRNMRRFTMSEHAHEYPFCSQLIANFRDRWLLYVAALFHDIAKGRGGDHSELGKQDVLEFCRDHAIAEEDTQLVVFLVEQHLTMSQVAQKQDLSDPDVIAAFAKLVGDERHLTALYLLTVADIRGTSPKVWNAWKAKLLEDLYKVTLRVLGGEPPSADRELRARQQEALATLRLFGLAPDAHQALWKQLDMAYFLRHDASDIAWQTRSLHDKLGRDTPVVKSRLAPIGEGLQVTVYVKDQPDLFARICGYFERKNFSIIDAKIHTTKDGYALDTFLITDEHFAGSYRDIINLIEHELCAVLLRQEALAAPLRGRLSRMSRTFPLTPTVDLRPDERGQFWLLSIAANDRNGLLYAIASVLARYRINLHTAKVMTLGERVEDVFLIDGPALTNQRTQVQLETELLDALKI</sequence>
<dbReference type="Gene3D" id="3.30.70.260">
    <property type="match status" value="1"/>
</dbReference>
<dbReference type="AlphaFoldDB" id="A0A7Z2ZV62"/>
<evidence type="ECO:0000256" key="6">
    <source>
        <dbReference type="ARBA" id="ARBA00023268"/>
    </source>
</evidence>
<comment type="domain">
    <text evidence="7">Has four distinct domains: an N-terminal nucleotidyltransferase (NT) domain responsible for UTase activity, a central HD domain that encodes UR activity, and two C-terminal ACT domains that seem to have a role in glutamine sensing.</text>
</comment>